<accession>C3ZUK9</accession>
<evidence type="ECO:0000313" key="3">
    <source>
        <dbReference type="EMBL" id="EEN43721.1"/>
    </source>
</evidence>
<sequence>MRQKISEERVYLPTPGRRLMFGKEFAGVVVKGMKRITFDKWLDNYLHKGDTEEEEENDLDVDLMDEKLVHEHCEAAKTEMRKLPAEELGSAKRAVTQADGTWGTRGFHSKNCTVTVRNAMNNYLLYVAHLCMKVVQAGSADALKDRLLALGKYHGRNIHSWKEPKTKKKQTCDFHPQKTCTCEKCKKKGKGEEPVCGRGKPYTSKPSISCPLHSQMYEIETARRTEQTHDIIHPDLGRGNSNLPEASHNLLIRLRSKDVFLSRLHYIVKTDMGLLQSCVSWEQASLPIGPDFKHWTVELFKRMKLPIPPGMIKNVEKALVERNKDPERAKTDRKKAQRIALKVARVLDSEERKKGIKQRDIQHSYGSAEAADDSEDEATADSAAAESYDQELIDDRVKQFFLETEEADILCDLRKCNGNPGSTIFEQFWQETAKLLEECQVDARRHVQEYMYLPFVISVEDLQRKVEARMPPGSAIPSVEWIRLQFWPTNPFTNRAVRHTFRFDVKYAVQSRVLRVEHEDSKYASTQFKYMKEFACKYREHAKMICLDDKAIVPLGEPGHPVSSGVRGHNKSLVPVGTPLVALDHDWHVAGLIPSVVLLNQVPETIDGSFHRGRVFVTTKEKVFQPSTPGRHATEVCNILRSVASSDDVNLDSPILLIYTDGGPDHRVTYLTVKLSYIALFIALDLDVLIAARCAPNGSWLNPAERVMSVLNLALQNVSLAREKMDNQFEARVKGKSNLTSVRQEAQTCPGFQQAFNTSLQPVKELVNERFRRMQLKGERIETHEAASDEQIEEIMNVLSIIDSDLTANSAMSMQAKDLAKYAKLSDFLKNHTKQTHYTFQVKKCTEPGCFVCNLCPPRLPADVFETVSFLPDPTLDVSREHYKCAVCLKPRCVFSHSKLKRQEEEAVGRVRDSMVFTCGSNLFEEGGSDKVTVGLSEKGPLTPDQQDAFYSMYCRMRSLSRDPRIVEAKTPGQLMETDMHELDLKLQSYLCGVLHEGEVSKEALLADVHLGKFRCYVQAIEQARGLDDEADLVEEELHDQENELAWLACCNGTTEKLDEAVFAEACSMVEELVRQKDSLVNSPCTKLAHTYS</sequence>
<dbReference type="eggNOG" id="ENOG502QW0B">
    <property type="taxonomic scope" value="Eukaryota"/>
</dbReference>
<dbReference type="EMBL" id="GG666684">
    <property type="protein sequence ID" value="EEN43721.1"/>
    <property type="molecule type" value="Genomic_DNA"/>
</dbReference>
<feature type="compositionally biased region" description="Acidic residues" evidence="2">
    <location>
        <begin position="370"/>
        <end position="379"/>
    </location>
</feature>
<evidence type="ECO:0000256" key="1">
    <source>
        <dbReference type="SAM" id="Coils"/>
    </source>
</evidence>
<organism>
    <name type="scientific">Branchiostoma floridae</name>
    <name type="common">Florida lancelet</name>
    <name type="synonym">Amphioxus</name>
    <dbReference type="NCBI Taxonomy" id="7739"/>
    <lineage>
        <taxon>Eukaryota</taxon>
        <taxon>Metazoa</taxon>
        <taxon>Chordata</taxon>
        <taxon>Cephalochordata</taxon>
        <taxon>Leptocardii</taxon>
        <taxon>Amphioxiformes</taxon>
        <taxon>Branchiostomatidae</taxon>
        <taxon>Branchiostoma</taxon>
    </lineage>
</organism>
<name>C3ZUK9_BRAFL</name>
<dbReference type="PANTHER" id="PTHR34485:SF2">
    <property type="entry name" value="PROLINE RICH, LACRIMAL 1"/>
    <property type="match status" value="1"/>
</dbReference>
<dbReference type="InParanoid" id="C3ZUK9"/>
<keyword evidence="1" id="KW-0175">Coiled coil</keyword>
<dbReference type="PANTHER" id="PTHR34485">
    <property type="entry name" value="PROLINE-RICH, LACRIMAL 1"/>
    <property type="match status" value="1"/>
</dbReference>
<feature type="coiled-coil region" evidence="1">
    <location>
        <begin position="1017"/>
        <end position="1044"/>
    </location>
</feature>
<feature type="region of interest" description="Disordered" evidence="2">
    <location>
        <begin position="354"/>
        <end position="387"/>
    </location>
</feature>
<proteinExistence type="predicted"/>
<dbReference type="STRING" id="7739.C3ZUK9"/>
<dbReference type="AlphaFoldDB" id="C3ZUK9"/>
<reference evidence="3" key="1">
    <citation type="journal article" date="2008" name="Nature">
        <title>The amphioxus genome and the evolution of the chordate karyotype.</title>
        <authorList>
            <consortium name="US DOE Joint Genome Institute (JGI-PGF)"/>
            <person name="Putnam N.H."/>
            <person name="Butts T."/>
            <person name="Ferrier D.E.K."/>
            <person name="Furlong R.F."/>
            <person name="Hellsten U."/>
            <person name="Kawashima T."/>
            <person name="Robinson-Rechavi M."/>
            <person name="Shoguchi E."/>
            <person name="Terry A."/>
            <person name="Yu J.-K."/>
            <person name="Benito-Gutierrez E.L."/>
            <person name="Dubchak I."/>
            <person name="Garcia-Fernandez J."/>
            <person name="Gibson-Brown J.J."/>
            <person name="Grigoriev I.V."/>
            <person name="Horton A.C."/>
            <person name="de Jong P.J."/>
            <person name="Jurka J."/>
            <person name="Kapitonov V.V."/>
            <person name="Kohara Y."/>
            <person name="Kuroki Y."/>
            <person name="Lindquist E."/>
            <person name="Lucas S."/>
            <person name="Osoegawa K."/>
            <person name="Pennacchio L.A."/>
            <person name="Salamov A.A."/>
            <person name="Satou Y."/>
            <person name="Sauka-Spengler T."/>
            <person name="Schmutz J."/>
            <person name="Shin-I T."/>
            <person name="Toyoda A."/>
            <person name="Bronner-Fraser M."/>
            <person name="Fujiyama A."/>
            <person name="Holland L.Z."/>
            <person name="Holland P.W.H."/>
            <person name="Satoh N."/>
            <person name="Rokhsar D.S."/>
        </authorList>
    </citation>
    <scope>NUCLEOTIDE SEQUENCE [LARGE SCALE GENOMIC DNA]</scope>
    <source>
        <strain evidence="3">S238N-H82</strain>
        <tissue evidence="3">Testes</tissue>
    </source>
</reference>
<evidence type="ECO:0000256" key="2">
    <source>
        <dbReference type="SAM" id="MobiDB-lite"/>
    </source>
</evidence>
<gene>
    <name evidence="3" type="ORF">BRAFLDRAFT_94613</name>
</gene>
<protein>
    <submittedName>
        <fullName evidence="3">Uncharacterized protein</fullName>
    </submittedName>
</protein>